<dbReference type="EMBL" id="BAAAPN010000045">
    <property type="protein sequence ID" value="GAA1758621.1"/>
    <property type="molecule type" value="Genomic_DNA"/>
</dbReference>
<name>A0ABN2KKS3_9MICO</name>
<dbReference type="SUPFAM" id="SSF88946">
    <property type="entry name" value="Sigma2 domain of RNA polymerase sigma factors"/>
    <property type="match status" value="1"/>
</dbReference>
<dbReference type="Gene3D" id="1.10.1740.10">
    <property type="match status" value="1"/>
</dbReference>
<dbReference type="CDD" id="cd06171">
    <property type="entry name" value="Sigma70_r4"/>
    <property type="match status" value="1"/>
</dbReference>
<protein>
    <submittedName>
        <fullName evidence="8">SigE family RNA polymerase sigma factor</fullName>
    </submittedName>
</protein>
<dbReference type="InterPro" id="IPR013325">
    <property type="entry name" value="RNA_pol_sigma_r2"/>
</dbReference>
<gene>
    <name evidence="8" type="ORF">GCM10009810_17700</name>
</gene>
<evidence type="ECO:0000256" key="3">
    <source>
        <dbReference type="ARBA" id="ARBA00023082"/>
    </source>
</evidence>
<dbReference type="Proteomes" id="UP001501475">
    <property type="component" value="Unassembled WGS sequence"/>
</dbReference>
<feature type="domain" description="RNA polymerase sigma factor 70 region 4 type 2" evidence="7">
    <location>
        <begin position="93"/>
        <end position="144"/>
    </location>
</feature>
<dbReference type="RefSeq" id="WP_344064975.1">
    <property type="nucleotide sequence ID" value="NZ_BAAAPN010000045.1"/>
</dbReference>
<dbReference type="InterPro" id="IPR013249">
    <property type="entry name" value="RNA_pol_sigma70_r4_t2"/>
</dbReference>
<comment type="caution">
    <text evidence="8">The sequence shown here is derived from an EMBL/GenBank/DDBJ whole genome shotgun (WGS) entry which is preliminary data.</text>
</comment>
<dbReference type="SUPFAM" id="SSF88659">
    <property type="entry name" value="Sigma3 and sigma4 domains of RNA polymerase sigma factors"/>
    <property type="match status" value="1"/>
</dbReference>
<proteinExistence type="inferred from homology"/>
<reference evidence="8 9" key="1">
    <citation type="journal article" date="2019" name="Int. J. Syst. Evol. Microbiol.">
        <title>The Global Catalogue of Microorganisms (GCM) 10K type strain sequencing project: providing services to taxonomists for standard genome sequencing and annotation.</title>
        <authorList>
            <consortium name="The Broad Institute Genomics Platform"/>
            <consortium name="The Broad Institute Genome Sequencing Center for Infectious Disease"/>
            <person name="Wu L."/>
            <person name="Ma J."/>
        </authorList>
    </citation>
    <scope>NUCLEOTIDE SEQUENCE [LARGE SCALE GENOMIC DNA]</scope>
    <source>
        <strain evidence="8 9">JCM 15591</strain>
    </source>
</reference>
<evidence type="ECO:0000256" key="1">
    <source>
        <dbReference type="ARBA" id="ARBA00010641"/>
    </source>
</evidence>
<keyword evidence="5" id="KW-0804">Transcription</keyword>
<dbReference type="Pfam" id="PF04542">
    <property type="entry name" value="Sigma70_r2"/>
    <property type="match status" value="1"/>
</dbReference>
<dbReference type="InterPro" id="IPR036388">
    <property type="entry name" value="WH-like_DNA-bd_sf"/>
</dbReference>
<evidence type="ECO:0000259" key="7">
    <source>
        <dbReference type="Pfam" id="PF08281"/>
    </source>
</evidence>
<evidence type="ECO:0000259" key="6">
    <source>
        <dbReference type="Pfam" id="PF04542"/>
    </source>
</evidence>
<dbReference type="Pfam" id="PF08281">
    <property type="entry name" value="Sigma70_r4_2"/>
    <property type="match status" value="1"/>
</dbReference>
<dbReference type="NCBIfam" id="TIGR02937">
    <property type="entry name" value="sigma70-ECF"/>
    <property type="match status" value="1"/>
</dbReference>
<feature type="domain" description="RNA polymerase sigma-70 region 2" evidence="6">
    <location>
        <begin position="7"/>
        <end position="65"/>
    </location>
</feature>
<evidence type="ECO:0000313" key="8">
    <source>
        <dbReference type="EMBL" id="GAA1758621.1"/>
    </source>
</evidence>
<dbReference type="InterPro" id="IPR007627">
    <property type="entry name" value="RNA_pol_sigma70_r2"/>
</dbReference>
<keyword evidence="9" id="KW-1185">Reference proteome</keyword>
<evidence type="ECO:0000313" key="9">
    <source>
        <dbReference type="Proteomes" id="UP001501475"/>
    </source>
</evidence>
<sequence length="153" mass="16996">MGASRLPAFLRFGHLVTGSATAAQDAVQSALAGAFERWERLESPGDADAYVRRAIANARISAWRRFGKRQVVVAEPAVLDHPDHGTRLIEQDAVWRVCAQLPPQQRATVVLRFSEDLDYDEIARMLGCRPATARSPIHRALIALRTLLAEEDR</sequence>
<evidence type="ECO:0000256" key="5">
    <source>
        <dbReference type="ARBA" id="ARBA00023163"/>
    </source>
</evidence>
<evidence type="ECO:0000256" key="2">
    <source>
        <dbReference type="ARBA" id="ARBA00023015"/>
    </source>
</evidence>
<accession>A0ABN2KKS3</accession>
<dbReference type="Gene3D" id="1.10.10.10">
    <property type="entry name" value="Winged helix-like DNA-binding domain superfamily/Winged helix DNA-binding domain"/>
    <property type="match status" value="1"/>
</dbReference>
<dbReference type="PANTHER" id="PTHR43133:SF50">
    <property type="entry name" value="ECF RNA POLYMERASE SIGMA FACTOR SIGM"/>
    <property type="match status" value="1"/>
</dbReference>
<dbReference type="InterPro" id="IPR014284">
    <property type="entry name" value="RNA_pol_sigma-70_dom"/>
</dbReference>
<evidence type="ECO:0000256" key="4">
    <source>
        <dbReference type="ARBA" id="ARBA00023125"/>
    </source>
</evidence>
<dbReference type="InterPro" id="IPR039425">
    <property type="entry name" value="RNA_pol_sigma-70-like"/>
</dbReference>
<comment type="similarity">
    <text evidence="1">Belongs to the sigma-70 factor family. ECF subfamily.</text>
</comment>
<dbReference type="InterPro" id="IPR013324">
    <property type="entry name" value="RNA_pol_sigma_r3/r4-like"/>
</dbReference>
<organism evidence="8 9">
    <name type="scientific">Nostocoides vanveenii</name>
    <dbReference type="NCBI Taxonomy" id="330835"/>
    <lineage>
        <taxon>Bacteria</taxon>
        <taxon>Bacillati</taxon>
        <taxon>Actinomycetota</taxon>
        <taxon>Actinomycetes</taxon>
        <taxon>Micrococcales</taxon>
        <taxon>Intrasporangiaceae</taxon>
        <taxon>Nostocoides</taxon>
    </lineage>
</organism>
<dbReference type="PANTHER" id="PTHR43133">
    <property type="entry name" value="RNA POLYMERASE ECF-TYPE SIGMA FACTO"/>
    <property type="match status" value="1"/>
</dbReference>
<keyword evidence="3" id="KW-0731">Sigma factor</keyword>
<keyword evidence="4" id="KW-0238">DNA-binding</keyword>
<keyword evidence="2" id="KW-0805">Transcription regulation</keyword>